<dbReference type="EMBL" id="QWKZ01000004">
    <property type="protein sequence ID" value="RIH89750.1"/>
    <property type="molecule type" value="Genomic_DNA"/>
</dbReference>
<evidence type="ECO:0000313" key="4">
    <source>
        <dbReference type="Proteomes" id="UP000265800"/>
    </source>
</evidence>
<dbReference type="InterPro" id="IPR025877">
    <property type="entry name" value="MobA-like_NTP_Trfase"/>
</dbReference>
<dbReference type="Proteomes" id="UP000265800">
    <property type="component" value="Unassembled WGS sequence"/>
</dbReference>
<keyword evidence="4" id="KW-1185">Reference proteome</keyword>
<dbReference type="SUPFAM" id="SSF53448">
    <property type="entry name" value="Nucleotide-diphospho-sugar transferases"/>
    <property type="match status" value="1"/>
</dbReference>
<feature type="domain" description="MobA-like NTP transferase" evidence="2">
    <location>
        <begin position="2"/>
        <end position="116"/>
    </location>
</feature>
<protein>
    <submittedName>
        <fullName evidence="3">Molybdenum cofactor guanylyltransferase</fullName>
        <ecNumber evidence="3">2.7.7.77</ecNumber>
    </submittedName>
</protein>
<dbReference type="EC" id="2.7.7.77" evidence="3"/>
<dbReference type="AlphaFoldDB" id="A0A399F191"/>
<dbReference type="PANTHER" id="PTHR19136:SF81">
    <property type="entry name" value="MOLYBDENUM COFACTOR GUANYLYLTRANSFERASE"/>
    <property type="match status" value="1"/>
</dbReference>
<gene>
    <name evidence="3" type="primary">mobA_1</name>
    <name evidence="3" type="ORF">Mlute_00265</name>
</gene>
<evidence type="ECO:0000313" key="3">
    <source>
        <dbReference type="EMBL" id="RIH89750.1"/>
    </source>
</evidence>
<reference evidence="3 4" key="1">
    <citation type="submission" date="2018-08" db="EMBL/GenBank/DDBJ databases">
        <title>Meiothermus luteus KCTC 52599 genome sequencing project.</title>
        <authorList>
            <person name="Da Costa M.S."/>
            <person name="Albuquerque L."/>
            <person name="Raposo P."/>
            <person name="Froufe H.J.C."/>
            <person name="Barroso C.S."/>
            <person name="Egas C."/>
        </authorList>
    </citation>
    <scope>NUCLEOTIDE SEQUENCE [LARGE SCALE GENOMIC DNA]</scope>
    <source>
        <strain evidence="3 4">KCTC 52599</strain>
    </source>
</reference>
<keyword evidence="3" id="KW-0548">Nucleotidyltransferase</keyword>
<dbReference type="Gene3D" id="3.90.550.10">
    <property type="entry name" value="Spore Coat Polysaccharide Biosynthesis Protein SpsA, Chain A"/>
    <property type="match status" value="1"/>
</dbReference>
<proteinExistence type="predicted"/>
<accession>A0A399F191</accession>
<comment type="caution">
    <text evidence="3">The sequence shown here is derived from an EMBL/GenBank/DDBJ whole genome shotgun (WGS) entry which is preliminary data.</text>
</comment>
<dbReference type="PANTHER" id="PTHR19136">
    <property type="entry name" value="MOLYBDENUM COFACTOR GUANYLYLTRANSFERASE"/>
    <property type="match status" value="1"/>
</dbReference>
<evidence type="ECO:0000256" key="1">
    <source>
        <dbReference type="ARBA" id="ARBA00022679"/>
    </source>
</evidence>
<dbReference type="Pfam" id="PF12804">
    <property type="entry name" value="NTP_transf_3"/>
    <property type="match status" value="1"/>
</dbReference>
<dbReference type="GO" id="GO:0061603">
    <property type="term" value="F:molybdenum cofactor guanylyltransferase activity"/>
    <property type="evidence" value="ECO:0007669"/>
    <property type="project" value="UniProtKB-EC"/>
</dbReference>
<name>A0A399F191_9DEIN</name>
<organism evidence="3 4">
    <name type="scientific">Meiothermus luteus</name>
    <dbReference type="NCBI Taxonomy" id="2026184"/>
    <lineage>
        <taxon>Bacteria</taxon>
        <taxon>Thermotogati</taxon>
        <taxon>Deinococcota</taxon>
        <taxon>Deinococci</taxon>
        <taxon>Thermales</taxon>
        <taxon>Thermaceae</taxon>
        <taxon>Meiothermus</taxon>
    </lineage>
</organism>
<sequence>MLAGGSPEDPLAKKFGVASKALLPYRGRPLVEQTLAALHQAGLEVVLVGPPAPLHPSPKAHLADRGSLLANLEAGLQAAQGKRVLVSTGDMPFLSAEAVRWVLQNAPAAGFVYTIVTRSTIEARFPGMRRTYARVREGVFTGGNIALLDKSLFQSALPLIQRALALRKRPLALARMIGLGTLLRVLLGQAGIPELERRVSQILGLPARALLTPYAEVGVDLDREEDLRWLGVD</sequence>
<evidence type="ECO:0000259" key="2">
    <source>
        <dbReference type="Pfam" id="PF12804"/>
    </source>
</evidence>
<keyword evidence="1 3" id="KW-0808">Transferase</keyword>
<dbReference type="InterPro" id="IPR029044">
    <property type="entry name" value="Nucleotide-diphossugar_trans"/>
</dbReference>